<accession>A0A9W6YF22</accession>
<evidence type="ECO:0000256" key="1">
    <source>
        <dbReference type="SAM" id="SignalP"/>
    </source>
</evidence>
<evidence type="ECO:0000313" key="2">
    <source>
        <dbReference type="EMBL" id="GMF61802.1"/>
    </source>
</evidence>
<dbReference type="Proteomes" id="UP001165121">
    <property type="component" value="Unassembled WGS sequence"/>
</dbReference>
<dbReference type="OrthoDB" id="416222at2759"/>
<keyword evidence="1" id="KW-0732">Signal</keyword>
<feature type="signal peptide" evidence="1">
    <location>
        <begin position="1"/>
        <end position="22"/>
    </location>
</feature>
<dbReference type="EMBL" id="BSXT01006036">
    <property type="protein sequence ID" value="GMF61802.1"/>
    <property type="molecule type" value="Genomic_DNA"/>
</dbReference>
<evidence type="ECO:0000313" key="3">
    <source>
        <dbReference type="Proteomes" id="UP001165121"/>
    </source>
</evidence>
<protein>
    <submittedName>
        <fullName evidence="2">Unnamed protein product</fullName>
    </submittedName>
</protein>
<organism evidence="2 3">
    <name type="scientific">Phytophthora fragariaefolia</name>
    <dbReference type="NCBI Taxonomy" id="1490495"/>
    <lineage>
        <taxon>Eukaryota</taxon>
        <taxon>Sar</taxon>
        <taxon>Stramenopiles</taxon>
        <taxon>Oomycota</taxon>
        <taxon>Peronosporomycetes</taxon>
        <taxon>Peronosporales</taxon>
        <taxon>Peronosporaceae</taxon>
        <taxon>Phytophthora</taxon>
    </lineage>
</organism>
<reference evidence="2" key="1">
    <citation type="submission" date="2023-04" db="EMBL/GenBank/DDBJ databases">
        <title>Phytophthora fragariaefolia NBRC 109709.</title>
        <authorList>
            <person name="Ichikawa N."/>
            <person name="Sato H."/>
            <person name="Tonouchi N."/>
        </authorList>
    </citation>
    <scope>NUCLEOTIDE SEQUENCE</scope>
    <source>
        <strain evidence="2">NBRC 109709</strain>
    </source>
</reference>
<keyword evidence="3" id="KW-1185">Reference proteome</keyword>
<comment type="caution">
    <text evidence="2">The sequence shown here is derived from an EMBL/GenBank/DDBJ whole genome shotgun (WGS) entry which is preliminary data.</text>
</comment>
<feature type="chain" id="PRO_5040931786" evidence="1">
    <location>
        <begin position="23"/>
        <end position="119"/>
    </location>
</feature>
<dbReference type="AlphaFoldDB" id="A0A9W6YF22"/>
<name>A0A9W6YF22_9STRA</name>
<sequence length="119" mass="13379">MLKTWVSVLCCTIMMLTAGITADDFDAQAEAIVANFTTEQILGQMAQIPVYMFMNADNSLNDTLMRDYAKLKIGSFNLIPFNDAANDVTGEYGWTAPEWRQKSSLVSKKLQWRRTMASP</sequence>
<gene>
    <name evidence="2" type="ORF">Pfra01_002691000</name>
</gene>
<proteinExistence type="predicted"/>